<dbReference type="EMBL" id="BAABHC010000011">
    <property type="protein sequence ID" value="GAA4432008.1"/>
    <property type="molecule type" value="Genomic_DNA"/>
</dbReference>
<keyword evidence="1" id="KW-0732">Signal</keyword>
<dbReference type="RefSeq" id="WP_345158759.1">
    <property type="nucleotide sequence ID" value="NZ_BAABHC010000011.1"/>
</dbReference>
<keyword evidence="3" id="KW-1185">Reference proteome</keyword>
<gene>
    <name evidence="2" type="ORF">GCM10023188_20100</name>
</gene>
<dbReference type="PROSITE" id="PS51257">
    <property type="entry name" value="PROKAR_LIPOPROTEIN"/>
    <property type="match status" value="1"/>
</dbReference>
<evidence type="ECO:0000256" key="1">
    <source>
        <dbReference type="SAM" id="SignalP"/>
    </source>
</evidence>
<feature type="signal peptide" evidence="1">
    <location>
        <begin position="1"/>
        <end position="23"/>
    </location>
</feature>
<evidence type="ECO:0000313" key="3">
    <source>
        <dbReference type="Proteomes" id="UP001500552"/>
    </source>
</evidence>
<sequence length="220" mass="25213">MRRNFHFPTRAFLSFLSMLLVGAGLYGCAPSTRITGTWKNPEVGNRDYDRIVVAAITDNIRARQTVETDMQTQLQQRGITAIRSMDLLPPTVSEDGPDVNKLLQKIKDQDYGAILTVALLDEETETRYVPGNYGYAPVTRFGWYGRFRGYYTYWLPTLYEPGYYTEEKIYFLETNLYDVHTENLLWSAQSKSYSPASLRKASETLAELTASRMAQENLIK</sequence>
<comment type="caution">
    <text evidence="2">The sequence shown here is derived from an EMBL/GenBank/DDBJ whole genome shotgun (WGS) entry which is preliminary data.</text>
</comment>
<evidence type="ECO:0008006" key="4">
    <source>
        <dbReference type="Google" id="ProtNLM"/>
    </source>
</evidence>
<proteinExistence type="predicted"/>
<evidence type="ECO:0000313" key="2">
    <source>
        <dbReference type="EMBL" id="GAA4432008.1"/>
    </source>
</evidence>
<feature type="chain" id="PRO_5046809097" description="DUF4136 domain-containing protein" evidence="1">
    <location>
        <begin position="24"/>
        <end position="220"/>
    </location>
</feature>
<reference evidence="3" key="1">
    <citation type="journal article" date="2019" name="Int. J. Syst. Evol. Microbiol.">
        <title>The Global Catalogue of Microorganisms (GCM) 10K type strain sequencing project: providing services to taxonomists for standard genome sequencing and annotation.</title>
        <authorList>
            <consortium name="The Broad Institute Genomics Platform"/>
            <consortium name="The Broad Institute Genome Sequencing Center for Infectious Disease"/>
            <person name="Wu L."/>
            <person name="Ma J."/>
        </authorList>
    </citation>
    <scope>NUCLEOTIDE SEQUENCE [LARGE SCALE GENOMIC DNA]</scope>
    <source>
        <strain evidence="3">JCM 17926</strain>
    </source>
</reference>
<accession>A0ABP8LM87</accession>
<name>A0ABP8LM87_9BACT</name>
<protein>
    <recommendedName>
        <fullName evidence="4">DUF4136 domain-containing protein</fullName>
    </recommendedName>
</protein>
<dbReference type="Proteomes" id="UP001500552">
    <property type="component" value="Unassembled WGS sequence"/>
</dbReference>
<organism evidence="2 3">
    <name type="scientific">Pontibacter saemangeumensis</name>
    <dbReference type="NCBI Taxonomy" id="1084525"/>
    <lineage>
        <taxon>Bacteria</taxon>
        <taxon>Pseudomonadati</taxon>
        <taxon>Bacteroidota</taxon>
        <taxon>Cytophagia</taxon>
        <taxon>Cytophagales</taxon>
        <taxon>Hymenobacteraceae</taxon>
        <taxon>Pontibacter</taxon>
    </lineage>
</organism>